<feature type="compositionally biased region" description="Basic and acidic residues" evidence="2">
    <location>
        <begin position="8"/>
        <end position="24"/>
    </location>
</feature>
<proteinExistence type="predicted"/>
<dbReference type="Proteomes" id="UP000285138">
    <property type="component" value="Unassembled WGS sequence"/>
</dbReference>
<evidence type="ECO:0000256" key="2">
    <source>
        <dbReference type="SAM" id="MobiDB-lite"/>
    </source>
</evidence>
<keyword evidence="1" id="KW-0732">Signal</keyword>
<dbReference type="SUPFAM" id="SSF53850">
    <property type="entry name" value="Periplasmic binding protein-like II"/>
    <property type="match status" value="1"/>
</dbReference>
<dbReference type="Gene3D" id="3.10.105.10">
    <property type="entry name" value="Dipeptide-binding Protein, Domain 3"/>
    <property type="match status" value="1"/>
</dbReference>
<protein>
    <submittedName>
        <fullName evidence="4">Diguanylate phosphodiesterase</fullName>
    </submittedName>
</protein>
<reference evidence="4 5" key="1">
    <citation type="submission" date="2018-08" db="EMBL/GenBank/DDBJ databases">
        <title>The metabolism and importance of syntrophic acetate oxidation coupled to methane or sulfide production in haloalkaline environments.</title>
        <authorList>
            <person name="Timmers P.H.A."/>
            <person name="Vavourakis C.D."/>
            <person name="Sorokin D.Y."/>
            <person name="Sinninghe Damste J.S."/>
            <person name="Muyzer G."/>
            <person name="Stams A.J.M."/>
            <person name="Plugge C.M."/>
        </authorList>
    </citation>
    <scope>NUCLEOTIDE SEQUENCE [LARGE SCALE GENOMIC DNA]</scope>
    <source>
        <strain evidence="4">MSAO_Bac1</strain>
    </source>
</reference>
<dbReference type="InterPro" id="IPR039424">
    <property type="entry name" value="SBP_5"/>
</dbReference>
<dbReference type="InterPro" id="IPR030678">
    <property type="entry name" value="Peptide/Ni-bd"/>
</dbReference>
<evidence type="ECO:0000256" key="1">
    <source>
        <dbReference type="ARBA" id="ARBA00022729"/>
    </source>
</evidence>
<name>A0A424YCA8_9FIRM</name>
<dbReference type="AlphaFoldDB" id="A0A424YCA8"/>
<dbReference type="PANTHER" id="PTHR30290">
    <property type="entry name" value="PERIPLASMIC BINDING COMPONENT OF ABC TRANSPORTER"/>
    <property type="match status" value="1"/>
</dbReference>
<dbReference type="PIRSF" id="PIRSF002741">
    <property type="entry name" value="MppA"/>
    <property type="match status" value="1"/>
</dbReference>
<dbReference type="InterPro" id="IPR000914">
    <property type="entry name" value="SBP_5_dom"/>
</dbReference>
<dbReference type="GO" id="GO:0015833">
    <property type="term" value="P:peptide transport"/>
    <property type="evidence" value="ECO:0007669"/>
    <property type="project" value="TreeGrafter"/>
</dbReference>
<dbReference type="CDD" id="cd08520">
    <property type="entry name" value="PBP2_NikA_DppA_OppA_like_21"/>
    <property type="match status" value="1"/>
</dbReference>
<feature type="domain" description="Solute-binding protein family 5" evidence="3">
    <location>
        <begin position="70"/>
        <end position="422"/>
    </location>
</feature>
<accession>A0A424YCA8</accession>
<feature type="region of interest" description="Disordered" evidence="2">
    <location>
        <begin position="1"/>
        <end position="24"/>
    </location>
</feature>
<comment type="caution">
    <text evidence="4">The sequence shown here is derived from an EMBL/GenBank/DDBJ whole genome shotgun (WGS) entry which is preliminary data.</text>
</comment>
<dbReference type="PANTHER" id="PTHR30290:SF64">
    <property type="entry name" value="ABC TRANSPORTER PERIPLASMIC BINDING PROTEIN"/>
    <property type="match status" value="1"/>
</dbReference>
<dbReference type="GO" id="GO:1904680">
    <property type="term" value="F:peptide transmembrane transporter activity"/>
    <property type="evidence" value="ECO:0007669"/>
    <property type="project" value="TreeGrafter"/>
</dbReference>
<evidence type="ECO:0000313" key="5">
    <source>
        <dbReference type="Proteomes" id="UP000285138"/>
    </source>
</evidence>
<dbReference type="Gene3D" id="3.40.190.10">
    <property type="entry name" value="Periplasmic binding protein-like II"/>
    <property type="match status" value="1"/>
</dbReference>
<evidence type="ECO:0000259" key="3">
    <source>
        <dbReference type="Pfam" id="PF00496"/>
    </source>
</evidence>
<dbReference type="Gene3D" id="3.90.76.10">
    <property type="entry name" value="Dipeptide-binding Protein, Domain 1"/>
    <property type="match status" value="1"/>
</dbReference>
<organism evidence="4 5">
    <name type="scientific">Candidatus Syntrophonatronum acetioxidans</name>
    <dbReference type="NCBI Taxonomy" id="1795816"/>
    <lineage>
        <taxon>Bacteria</taxon>
        <taxon>Bacillati</taxon>
        <taxon>Bacillota</taxon>
        <taxon>Clostridia</taxon>
        <taxon>Eubacteriales</taxon>
        <taxon>Syntrophomonadaceae</taxon>
        <taxon>Candidatus Syntrophonatronum</taxon>
    </lineage>
</organism>
<dbReference type="EMBL" id="QZAA01000186">
    <property type="protein sequence ID" value="RQD74794.1"/>
    <property type="molecule type" value="Genomic_DNA"/>
</dbReference>
<gene>
    <name evidence="4" type="ORF">D5R97_07200</name>
</gene>
<dbReference type="GO" id="GO:0042597">
    <property type="term" value="C:periplasmic space"/>
    <property type="evidence" value="ECO:0007669"/>
    <property type="project" value="UniProtKB-ARBA"/>
</dbReference>
<evidence type="ECO:0000313" key="4">
    <source>
        <dbReference type="EMBL" id="RQD74794.1"/>
    </source>
</evidence>
<sequence>MLAGCSSEVEKVEEPVSEGEGLKEREPLTLRLEGGDWGYSSPFTHYSRGPGIFKMRLVFDSLMEREEAGIIPWLAEDWEVSEDGKEYVFDIRQGVKWHDGEELTAHDVEFSFKYFQEHPPVSIGSTILDEDFLVEVEALSDYQVKFTTSQAKAPFLYEAGTVRIIPRHIWEEVEDPQDFTEPEAVIGCGPYQLTDYDKEHGTYRFEAFEDFWGPDHRVDVIEFVPVSDEILAFEKGEIDLARISTDLLPRFQEDPEFEILERPGFWGYRLIFNMQENDLFQKKELRQAVAYGIDQEALVEKIERGAAIPGSHGILSRHHVWYNPQVKEYDHDPEKAREILEENNLVEEELSLVFLVGDDKEVRLGEILKEQLSQVGIDLKVESVDMKSRDSRIGEGKYEMALVGHGGWGGDPDYLRTRFFSEESHWYSGTPGYVNEDVDRLCQEQLREIDEDRRKEIIFELQEVLAEEVPEIPLYNTTGHTVFRWEKYDGWMFMFDHHSLTHSKLSYLERD</sequence>
<dbReference type="GO" id="GO:0043190">
    <property type="term" value="C:ATP-binding cassette (ABC) transporter complex"/>
    <property type="evidence" value="ECO:0007669"/>
    <property type="project" value="InterPro"/>
</dbReference>
<dbReference type="Pfam" id="PF00496">
    <property type="entry name" value="SBP_bac_5"/>
    <property type="match status" value="1"/>
</dbReference>